<dbReference type="PANTHER" id="PTHR43581">
    <property type="entry name" value="ATP/GTP PHOSPHATASE"/>
    <property type="match status" value="1"/>
</dbReference>
<dbReference type="InterPro" id="IPR003959">
    <property type="entry name" value="ATPase_AAA_core"/>
</dbReference>
<dbReference type="InterPro" id="IPR027417">
    <property type="entry name" value="P-loop_NTPase"/>
</dbReference>
<sequence>MYQVEQLITTIKSVKKSGNIKKYIDFIRFPFYRNLEIDTIINFDFPLTVFIGQNGCGKSSCLHALYGAPRGKTPYEFWFDTSVDPVEYFDDQKKRHSFWYVFKNERGESNEVVKARIRRNNDPNYWETSRPLVWAGMIPREDSRRNPPIEKNVVYIDFRAELSAFDKYFYFGDTVGISTRNKQEFIRKKSKQLQDIITGKKDFIYTKAGAVNGPVKTLSENELKWISFILGKKYISAHFVEHSFFRNHGYTVIFKTDFANYSEAFAGSGEVAVVRLVLKILEAAEYSLILLDEPEVSLHPGAQERLKVFLLEQIKIKKHQIVLTSHSASIVDGLPKEAIKVFHQSPNTGRFLVKENLTSEEAFYHIEFPLATKKNIIVEDILASEIILATLNELGPEIKNIFNVKYNPGGESVIKKEFIPVFCRDGSRNNFVFFDGDQKTTNDHYNWQKFSTADLNVSFLKSKIKEQTKEDIKFSVDSLGNSGNETQQIELQKNYLDFYLYKVFYLPKNTPEEIIWSDSFSNSTAKAILGTDKYKEYSNEIRSTTNYKEKFSIHSKYTSGGNTSEDILATQKIFIQKWINEKNGDYNAIVSSIDSIK</sequence>
<name>A0A2W2BCI5_9BACT</name>
<evidence type="ECO:0000313" key="2">
    <source>
        <dbReference type="EMBL" id="PZF73939.1"/>
    </source>
</evidence>
<comment type="caution">
    <text evidence="2">The sequence shown here is derived from an EMBL/GenBank/DDBJ whole genome shotgun (WGS) entry which is preliminary data.</text>
</comment>
<dbReference type="GO" id="GO:0005524">
    <property type="term" value="F:ATP binding"/>
    <property type="evidence" value="ECO:0007669"/>
    <property type="project" value="InterPro"/>
</dbReference>
<evidence type="ECO:0000313" key="3">
    <source>
        <dbReference type="Proteomes" id="UP000248745"/>
    </source>
</evidence>
<protein>
    <recommendedName>
        <fullName evidence="1">ATPase AAA-type core domain-containing protein</fullName>
    </recommendedName>
</protein>
<feature type="domain" description="ATPase AAA-type core" evidence="1">
    <location>
        <begin position="47"/>
        <end position="332"/>
    </location>
</feature>
<dbReference type="OrthoDB" id="9805802at2"/>
<dbReference type="EMBL" id="QKTW01000009">
    <property type="protein sequence ID" value="PZF73939.1"/>
    <property type="molecule type" value="Genomic_DNA"/>
</dbReference>
<accession>A0A2W2BCI5</accession>
<dbReference type="AlphaFoldDB" id="A0A2W2BCI5"/>
<dbReference type="RefSeq" id="WP_110998036.1">
    <property type="nucleotide sequence ID" value="NZ_QKTW01000009.1"/>
</dbReference>
<gene>
    <name evidence="2" type="ORF">DN068_06255</name>
</gene>
<dbReference type="PANTHER" id="PTHR43581:SF2">
    <property type="entry name" value="EXCINUCLEASE ATPASE SUBUNIT"/>
    <property type="match status" value="1"/>
</dbReference>
<dbReference type="Pfam" id="PF13304">
    <property type="entry name" value="AAA_21"/>
    <property type="match status" value="1"/>
</dbReference>
<proteinExistence type="predicted"/>
<organism evidence="2 3">
    <name type="scientific">Taibaiella soli</name>
    <dbReference type="NCBI Taxonomy" id="1649169"/>
    <lineage>
        <taxon>Bacteria</taxon>
        <taxon>Pseudomonadati</taxon>
        <taxon>Bacteroidota</taxon>
        <taxon>Chitinophagia</taxon>
        <taxon>Chitinophagales</taxon>
        <taxon>Chitinophagaceae</taxon>
        <taxon>Taibaiella</taxon>
    </lineage>
</organism>
<reference evidence="2 3" key="1">
    <citation type="submission" date="2018-06" db="EMBL/GenBank/DDBJ databases">
        <title>Mucibacter soli gen. nov., sp. nov., a new member of the family Chitinophagaceae producing mucin.</title>
        <authorList>
            <person name="Kim M.-K."/>
            <person name="Park S."/>
            <person name="Kim T.-S."/>
            <person name="Joung Y."/>
            <person name="Han J.-H."/>
            <person name="Kim S.B."/>
        </authorList>
    </citation>
    <scope>NUCLEOTIDE SEQUENCE [LARGE SCALE GENOMIC DNA]</scope>
    <source>
        <strain evidence="2 3">R1-15</strain>
    </source>
</reference>
<keyword evidence="3" id="KW-1185">Reference proteome</keyword>
<dbReference type="InterPro" id="IPR051396">
    <property type="entry name" value="Bact_Antivir_Def_Nuclease"/>
</dbReference>
<dbReference type="GO" id="GO:0016887">
    <property type="term" value="F:ATP hydrolysis activity"/>
    <property type="evidence" value="ECO:0007669"/>
    <property type="project" value="InterPro"/>
</dbReference>
<dbReference type="Proteomes" id="UP000248745">
    <property type="component" value="Unassembled WGS sequence"/>
</dbReference>
<dbReference type="Gene3D" id="3.40.50.300">
    <property type="entry name" value="P-loop containing nucleotide triphosphate hydrolases"/>
    <property type="match status" value="1"/>
</dbReference>
<dbReference type="SUPFAM" id="SSF52540">
    <property type="entry name" value="P-loop containing nucleoside triphosphate hydrolases"/>
    <property type="match status" value="1"/>
</dbReference>
<evidence type="ECO:0000259" key="1">
    <source>
        <dbReference type="Pfam" id="PF13304"/>
    </source>
</evidence>